<gene>
    <name evidence="1" type="ORF">HPB49_007661</name>
</gene>
<reference evidence="1" key="1">
    <citation type="submission" date="2020-05" db="EMBL/GenBank/DDBJ databases">
        <title>Large-scale comparative analyses of tick genomes elucidate their genetic diversity and vector capacities.</title>
        <authorList>
            <person name="Jia N."/>
            <person name="Wang J."/>
            <person name="Shi W."/>
            <person name="Du L."/>
            <person name="Sun Y."/>
            <person name="Zhan W."/>
            <person name="Jiang J."/>
            <person name="Wang Q."/>
            <person name="Zhang B."/>
            <person name="Ji P."/>
            <person name="Sakyi L.B."/>
            <person name="Cui X."/>
            <person name="Yuan T."/>
            <person name="Jiang B."/>
            <person name="Yang W."/>
            <person name="Lam T.T.-Y."/>
            <person name="Chang Q."/>
            <person name="Ding S."/>
            <person name="Wang X."/>
            <person name="Zhu J."/>
            <person name="Ruan X."/>
            <person name="Zhao L."/>
            <person name="Wei J."/>
            <person name="Que T."/>
            <person name="Du C."/>
            <person name="Cheng J."/>
            <person name="Dai P."/>
            <person name="Han X."/>
            <person name="Huang E."/>
            <person name="Gao Y."/>
            <person name="Liu J."/>
            <person name="Shao H."/>
            <person name="Ye R."/>
            <person name="Li L."/>
            <person name="Wei W."/>
            <person name="Wang X."/>
            <person name="Wang C."/>
            <person name="Yang T."/>
            <person name="Huo Q."/>
            <person name="Li W."/>
            <person name="Guo W."/>
            <person name="Chen H."/>
            <person name="Zhou L."/>
            <person name="Ni X."/>
            <person name="Tian J."/>
            <person name="Zhou Y."/>
            <person name="Sheng Y."/>
            <person name="Liu T."/>
            <person name="Pan Y."/>
            <person name="Xia L."/>
            <person name="Li J."/>
            <person name="Zhao F."/>
            <person name="Cao W."/>
        </authorList>
    </citation>
    <scope>NUCLEOTIDE SEQUENCE</scope>
    <source>
        <strain evidence="1">Dsil-2018</strain>
    </source>
</reference>
<accession>A0ACB8CDT5</accession>
<organism evidence="1 2">
    <name type="scientific">Dermacentor silvarum</name>
    <name type="common">Tick</name>
    <dbReference type="NCBI Taxonomy" id="543639"/>
    <lineage>
        <taxon>Eukaryota</taxon>
        <taxon>Metazoa</taxon>
        <taxon>Ecdysozoa</taxon>
        <taxon>Arthropoda</taxon>
        <taxon>Chelicerata</taxon>
        <taxon>Arachnida</taxon>
        <taxon>Acari</taxon>
        <taxon>Parasitiformes</taxon>
        <taxon>Ixodida</taxon>
        <taxon>Ixodoidea</taxon>
        <taxon>Ixodidae</taxon>
        <taxon>Rhipicephalinae</taxon>
        <taxon>Dermacentor</taxon>
    </lineage>
</organism>
<comment type="caution">
    <text evidence="1">The sequence shown here is derived from an EMBL/GenBank/DDBJ whole genome shotgun (WGS) entry which is preliminary data.</text>
</comment>
<proteinExistence type="predicted"/>
<name>A0ACB8CDT5_DERSI</name>
<sequence length="208" mass="24120">MYLDNHITKSMQCSNLYGSVCNDNYFHNAERKDPSLWPYRYSSLYLIYNALQKAIHVDYHNFATPVDKSKEDVIYKTLYFIKNCTSGKMPRNCGVPLCPTNASKDPQIRYHEFSINAERRAAWLRNISREGPGGKGTVWQPNERCLVCALHFTEQDYKKTEKLRILLPTAVPTVFPDYPSYMSTRSTPAPRKKRPRLEIEDDNAQSRA</sequence>
<protein>
    <submittedName>
        <fullName evidence="1">Uncharacterized protein</fullName>
    </submittedName>
</protein>
<keyword evidence="2" id="KW-1185">Reference proteome</keyword>
<evidence type="ECO:0000313" key="1">
    <source>
        <dbReference type="EMBL" id="KAH7940895.1"/>
    </source>
</evidence>
<dbReference type="Proteomes" id="UP000821865">
    <property type="component" value="Chromosome 7"/>
</dbReference>
<dbReference type="EMBL" id="CM023476">
    <property type="protein sequence ID" value="KAH7940895.1"/>
    <property type="molecule type" value="Genomic_DNA"/>
</dbReference>
<evidence type="ECO:0000313" key="2">
    <source>
        <dbReference type="Proteomes" id="UP000821865"/>
    </source>
</evidence>